<evidence type="ECO:0000256" key="1">
    <source>
        <dbReference type="ARBA" id="ARBA00000900"/>
    </source>
</evidence>
<feature type="compositionally biased region" description="Low complexity" evidence="17">
    <location>
        <begin position="748"/>
        <end position="762"/>
    </location>
</feature>
<feature type="domain" description="RING-type" evidence="19">
    <location>
        <begin position="349"/>
        <end position="419"/>
    </location>
</feature>
<keyword evidence="11" id="KW-0256">Endoplasmic reticulum</keyword>
<feature type="compositionally biased region" description="Polar residues" evidence="17">
    <location>
        <begin position="778"/>
        <end position="789"/>
    </location>
</feature>
<keyword evidence="7 18" id="KW-0812">Transmembrane</keyword>
<evidence type="ECO:0000256" key="12">
    <source>
        <dbReference type="ARBA" id="ARBA00022833"/>
    </source>
</evidence>
<comment type="caution">
    <text evidence="20">The sequence shown here is derived from an EMBL/GenBank/DDBJ whole genome shotgun (WGS) entry which is preliminary data.</text>
</comment>
<dbReference type="PANTHER" id="PTHR22763:SF184">
    <property type="entry name" value="E3 UBIQUITIN-PROTEIN LIGASE SYNOVIOLIN"/>
    <property type="match status" value="1"/>
</dbReference>
<keyword evidence="13 18" id="KW-1133">Transmembrane helix</keyword>
<evidence type="ECO:0000256" key="5">
    <source>
        <dbReference type="ARBA" id="ARBA00012483"/>
    </source>
</evidence>
<keyword evidence="16" id="KW-0175">Coiled coil</keyword>
<evidence type="ECO:0000256" key="10">
    <source>
        <dbReference type="ARBA" id="ARBA00022786"/>
    </source>
</evidence>
<dbReference type="InterPro" id="IPR013083">
    <property type="entry name" value="Znf_RING/FYVE/PHD"/>
</dbReference>
<name>A0A4U0V4F7_9PEZI</name>
<dbReference type="GO" id="GO:0043161">
    <property type="term" value="P:proteasome-mediated ubiquitin-dependent protein catabolic process"/>
    <property type="evidence" value="ECO:0007669"/>
    <property type="project" value="TreeGrafter"/>
</dbReference>
<dbReference type="SUPFAM" id="SSF57850">
    <property type="entry name" value="RING/U-box"/>
    <property type="match status" value="1"/>
</dbReference>
<evidence type="ECO:0000256" key="15">
    <source>
        <dbReference type="PROSITE-ProRule" id="PRU00175"/>
    </source>
</evidence>
<dbReference type="OrthoDB" id="7759664at2759"/>
<keyword evidence="6" id="KW-0808">Transferase</keyword>
<feature type="transmembrane region" description="Helical" evidence="18">
    <location>
        <begin position="38"/>
        <end position="61"/>
    </location>
</feature>
<evidence type="ECO:0000256" key="3">
    <source>
        <dbReference type="ARBA" id="ARBA00004906"/>
    </source>
</evidence>
<dbReference type="InterPro" id="IPR050731">
    <property type="entry name" value="HRD1_E3_ubiq-ligases"/>
</dbReference>
<accession>A0A4U0V4F7</accession>
<dbReference type="GO" id="GO:0036503">
    <property type="term" value="P:ERAD pathway"/>
    <property type="evidence" value="ECO:0007669"/>
    <property type="project" value="TreeGrafter"/>
</dbReference>
<dbReference type="Pfam" id="PF25563">
    <property type="entry name" value="TPR_SYVN1_N"/>
    <property type="match status" value="1"/>
</dbReference>
<feature type="compositionally biased region" description="Low complexity" evidence="17">
    <location>
        <begin position="731"/>
        <end position="741"/>
    </location>
</feature>
<dbReference type="InterPro" id="IPR001841">
    <property type="entry name" value="Znf_RING"/>
</dbReference>
<evidence type="ECO:0000256" key="8">
    <source>
        <dbReference type="ARBA" id="ARBA00022723"/>
    </source>
</evidence>
<dbReference type="Proteomes" id="UP000310066">
    <property type="component" value="Unassembled WGS sequence"/>
</dbReference>
<dbReference type="InterPro" id="IPR057992">
    <property type="entry name" value="TPR_SYVN1_N"/>
</dbReference>
<gene>
    <name evidence="20" type="ORF">B0A54_07437</name>
</gene>
<dbReference type="GO" id="GO:0008270">
    <property type="term" value="F:zinc ion binding"/>
    <property type="evidence" value="ECO:0007669"/>
    <property type="project" value="UniProtKB-KW"/>
</dbReference>
<evidence type="ECO:0000256" key="7">
    <source>
        <dbReference type="ARBA" id="ARBA00022692"/>
    </source>
</evidence>
<evidence type="ECO:0000256" key="11">
    <source>
        <dbReference type="ARBA" id="ARBA00022824"/>
    </source>
</evidence>
<keyword evidence="8" id="KW-0479">Metal-binding</keyword>
<feature type="region of interest" description="Disordered" evidence="17">
    <location>
        <begin position="428"/>
        <end position="457"/>
    </location>
</feature>
<evidence type="ECO:0000256" key="16">
    <source>
        <dbReference type="SAM" id="Coils"/>
    </source>
</evidence>
<dbReference type="SMART" id="SM00184">
    <property type="entry name" value="RING"/>
    <property type="match status" value="1"/>
</dbReference>
<feature type="region of interest" description="Disordered" evidence="17">
    <location>
        <begin position="362"/>
        <end position="385"/>
    </location>
</feature>
<feature type="compositionally biased region" description="Low complexity" evidence="17">
    <location>
        <begin position="366"/>
        <end position="376"/>
    </location>
</feature>
<feature type="transmembrane region" description="Helical" evidence="18">
    <location>
        <begin position="281"/>
        <end position="300"/>
    </location>
</feature>
<comment type="pathway">
    <text evidence="3">Protein modification; protein ubiquitination.</text>
</comment>
<dbReference type="PROSITE" id="PS50089">
    <property type="entry name" value="ZF_RING_2"/>
    <property type="match status" value="1"/>
</dbReference>
<keyword evidence="14 18" id="KW-0472">Membrane</keyword>
<protein>
    <recommendedName>
        <fullName evidence="5">RING-type E3 ubiquitin transferase</fullName>
        <ecNumber evidence="5">2.3.2.27</ecNumber>
    </recommendedName>
</protein>
<evidence type="ECO:0000256" key="17">
    <source>
        <dbReference type="SAM" id="MobiDB-lite"/>
    </source>
</evidence>
<evidence type="ECO:0000313" key="20">
    <source>
        <dbReference type="EMBL" id="TKA42595.1"/>
    </source>
</evidence>
<evidence type="ECO:0000259" key="19">
    <source>
        <dbReference type="PROSITE" id="PS50089"/>
    </source>
</evidence>
<feature type="region of interest" description="Disordered" evidence="17">
    <location>
        <begin position="688"/>
        <end position="835"/>
    </location>
</feature>
<comment type="similarity">
    <text evidence="4">Belongs to the HRD1 family.</text>
</comment>
<evidence type="ECO:0000256" key="18">
    <source>
        <dbReference type="SAM" id="Phobius"/>
    </source>
</evidence>
<dbReference type="GO" id="GO:0061630">
    <property type="term" value="F:ubiquitin protein ligase activity"/>
    <property type="evidence" value="ECO:0007669"/>
    <property type="project" value="UniProtKB-EC"/>
</dbReference>
<evidence type="ECO:0000256" key="14">
    <source>
        <dbReference type="ARBA" id="ARBA00023136"/>
    </source>
</evidence>
<dbReference type="InterPro" id="IPR058051">
    <property type="entry name" value="Znf_RING_synoviolin"/>
</dbReference>
<evidence type="ECO:0000313" key="21">
    <source>
        <dbReference type="Proteomes" id="UP000310066"/>
    </source>
</evidence>
<dbReference type="EC" id="2.3.2.27" evidence="5"/>
<dbReference type="CDD" id="cd16479">
    <property type="entry name" value="RING-H2_synoviolin"/>
    <property type="match status" value="1"/>
</dbReference>
<keyword evidence="10" id="KW-0833">Ubl conjugation pathway</keyword>
<feature type="compositionally biased region" description="Low complexity" evidence="17">
    <location>
        <begin position="428"/>
        <end position="447"/>
    </location>
</feature>
<feature type="compositionally biased region" description="Basic and acidic residues" evidence="17">
    <location>
        <begin position="823"/>
        <end position="835"/>
    </location>
</feature>
<evidence type="ECO:0000256" key="6">
    <source>
        <dbReference type="ARBA" id="ARBA00022679"/>
    </source>
</evidence>
<dbReference type="PROSITE" id="PS51257">
    <property type="entry name" value="PROKAR_LIPOPROTEIN"/>
    <property type="match status" value="1"/>
</dbReference>
<feature type="transmembrane region" description="Helical" evidence="18">
    <location>
        <begin position="139"/>
        <end position="163"/>
    </location>
</feature>
<sequence>MVRLGFYAGASTAAAAACLLKAFHQRPNFYSATVYLSQSNACLLILTNLLIVLACSTFYALQRILYCPLRPIEIEQLSEKAWYAVLDTLLAMPSFREDVGGWLLCMFVLLLAGKVWGWIGEGRVDVMEQGQPTPGNSKFAHARLATSLVLSVVFDVGMLDYCVESLMADPRPGMMVIFTFEFAILSIFSTFTLSRYCLSLAQARIEQKQMEEAIEARKSELRAEIRAERAAARQTETAEGIPAAASAEDDIVVEVDENEVDVPGWEDKRRYLFALEVFTDFVKLMIYIVFFTVSITFNGLPMHIMRDVYMTFASFSKRVSDYVAYRKATSDMNSRYPDATTEEIRGDACIVCRESMLAWEQPAQPPAQAAEGQQAPAPAPAPARKDEGLRAKKLPCGHILHLRCLKAWLERQQVCPTCRRPVIQPTEAAPAGQPAVPGAPGVNAAPGGQPGQNGRPARLGRARIFNFGPLRIGFMNGPENQIQNVINQIRNQPLVDANGAPVAGALQQGPNHLGLQVPYLNAPDQQAGVGAAGGPRASVPTQIQMLQLEQRLMQELHNLCIEQQQLGTLRLMEAELARLRAQHLPTQQPIGTVMAAQRQAVQMAPGSLPVFAPQPQQQVLQGIPQQQMGSGHEHLPQGMVLPAGWTVMPLQRTNALPGVHVQPAQAQPSAQTSQPPTQTTNNAFVARESSATTAPPVTSQSAPQQTSGGPRDESGSPLFVPTDRTTAVHVTESTPTPITTTAPPPASPSAQSAPQQPSSQQQRKNKTPWTAQDGWSFVGQNGDSATNGSLVEGSSAPAPSAVESHEPETGLQSSSSSGKGKGRAVEVEEAPEKES</sequence>
<evidence type="ECO:0000256" key="4">
    <source>
        <dbReference type="ARBA" id="ARBA00010089"/>
    </source>
</evidence>
<dbReference type="Gene3D" id="3.30.40.10">
    <property type="entry name" value="Zinc/RING finger domain, C3HC4 (zinc finger)"/>
    <property type="match status" value="1"/>
</dbReference>
<feature type="coiled-coil region" evidence="16">
    <location>
        <begin position="200"/>
        <end position="238"/>
    </location>
</feature>
<organism evidence="20 21">
    <name type="scientific">Friedmanniomyces endolithicus</name>
    <dbReference type="NCBI Taxonomy" id="329885"/>
    <lineage>
        <taxon>Eukaryota</taxon>
        <taxon>Fungi</taxon>
        <taxon>Dikarya</taxon>
        <taxon>Ascomycota</taxon>
        <taxon>Pezizomycotina</taxon>
        <taxon>Dothideomycetes</taxon>
        <taxon>Dothideomycetidae</taxon>
        <taxon>Mycosphaerellales</taxon>
        <taxon>Teratosphaeriaceae</taxon>
        <taxon>Friedmanniomyces</taxon>
    </lineage>
</organism>
<evidence type="ECO:0000256" key="2">
    <source>
        <dbReference type="ARBA" id="ARBA00004477"/>
    </source>
</evidence>
<evidence type="ECO:0000256" key="9">
    <source>
        <dbReference type="ARBA" id="ARBA00022771"/>
    </source>
</evidence>
<dbReference type="STRING" id="329885.A0A4U0V4F7"/>
<evidence type="ECO:0000256" key="13">
    <source>
        <dbReference type="ARBA" id="ARBA00022989"/>
    </source>
</evidence>
<dbReference type="PANTHER" id="PTHR22763">
    <property type="entry name" value="RING ZINC FINGER PROTEIN"/>
    <property type="match status" value="1"/>
</dbReference>
<keyword evidence="9 15" id="KW-0863">Zinc-finger</keyword>
<feature type="transmembrane region" description="Helical" evidence="18">
    <location>
        <begin position="175"/>
        <end position="194"/>
    </location>
</feature>
<dbReference type="AlphaFoldDB" id="A0A4U0V4F7"/>
<dbReference type="GO" id="GO:0005789">
    <property type="term" value="C:endoplasmic reticulum membrane"/>
    <property type="evidence" value="ECO:0007669"/>
    <property type="project" value="UniProtKB-SubCell"/>
</dbReference>
<dbReference type="EMBL" id="NAJP01000022">
    <property type="protein sequence ID" value="TKA42595.1"/>
    <property type="molecule type" value="Genomic_DNA"/>
</dbReference>
<feature type="transmembrane region" description="Helical" evidence="18">
    <location>
        <begin position="99"/>
        <end position="119"/>
    </location>
</feature>
<feature type="compositionally biased region" description="Polar residues" evidence="17">
    <location>
        <begin position="689"/>
        <end position="708"/>
    </location>
</feature>
<dbReference type="Pfam" id="PF13639">
    <property type="entry name" value="zf-RING_2"/>
    <property type="match status" value="1"/>
</dbReference>
<comment type="catalytic activity">
    <reaction evidence="1">
        <text>S-ubiquitinyl-[E2 ubiquitin-conjugating enzyme]-L-cysteine + [acceptor protein]-L-lysine = [E2 ubiquitin-conjugating enzyme]-L-cysteine + N(6)-ubiquitinyl-[acceptor protein]-L-lysine.</text>
        <dbReference type="EC" id="2.3.2.27"/>
    </reaction>
</comment>
<keyword evidence="12" id="KW-0862">Zinc</keyword>
<reference evidence="20 21" key="1">
    <citation type="submission" date="2017-03" db="EMBL/GenBank/DDBJ databases">
        <title>Genomes of endolithic fungi from Antarctica.</title>
        <authorList>
            <person name="Coleine C."/>
            <person name="Masonjones S."/>
            <person name="Stajich J.E."/>
        </authorList>
    </citation>
    <scope>NUCLEOTIDE SEQUENCE [LARGE SCALE GENOMIC DNA]</scope>
    <source>
        <strain evidence="20 21">CCFEE 5311</strain>
    </source>
</reference>
<comment type="subcellular location">
    <subcellularLocation>
        <location evidence="2">Endoplasmic reticulum membrane</location>
        <topology evidence="2">Multi-pass membrane protein</topology>
    </subcellularLocation>
</comment>
<proteinExistence type="inferred from homology"/>